<evidence type="ECO:0000256" key="1">
    <source>
        <dbReference type="SAM" id="SignalP"/>
    </source>
</evidence>
<protein>
    <submittedName>
        <fullName evidence="2">Uncharacterized protein</fullName>
    </submittedName>
</protein>
<dbReference type="Proteomes" id="UP000054845">
    <property type="component" value="Unassembled WGS sequence"/>
</dbReference>
<keyword evidence="3" id="KW-1185">Reference proteome</keyword>
<accession>A0A0P1BLY4</accession>
<sequence>MKYLLSLVLLLSGLAVSSAQLINPPSHLITIVHYFLNKHPDGMNEDDIRSVWTDACLAAGGTNGNYFGGYQNEAHCFASSLDLAERDGPHVVFYSVDKHPQWSDDAIDSTWKDACHSAGGDSGGYQGGIVNQVTCFIGGKTENRAPGAIALLQQKQPGQWEFSQM</sequence>
<keyword evidence="1" id="KW-0732">Signal</keyword>
<reference evidence="2 3" key="1">
    <citation type="submission" date="2014-09" db="EMBL/GenBank/DDBJ databases">
        <authorList>
            <person name="Magalhaes I.L.F."/>
            <person name="Oliveira U."/>
            <person name="Santos F.R."/>
            <person name="Vidigal T.H.D.A."/>
            <person name="Brescovit A.D."/>
            <person name="Santos A.J."/>
        </authorList>
    </citation>
    <scope>NUCLEOTIDE SEQUENCE [LARGE SCALE GENOMIC DNA]</scope>
</reference>
<evidence type="ECO:0000313" key="3">
    <source>
        <dbReference type="Proteomes" id="UP000054845"/>
    </source>
</evidence>
<dbReference type="EMBL" id="CCYA01000265">
    <property type="protein sequence ID" value="CEH17822.1"/>
    <property type="molecule type" value="Genomic_DNA"/>
</dbReference>
<proteinExistence type="predicted"/>
<organism evidence="2 3">
    <name type="scientific">Ceraceosorus bombacis</name>
    <dbReference type="NCBI Taxonomy" id="401625"/>
    <lineage>
        <taxon>Eukaryota</taxon>
        <taxon>Fungi</taxon>
        <taxon>Dikarya</taxon>
        <taxon>Basidiomycota</taxon>
        <taxon>Ustilaginomycotina</taxon>
        <taxon>Exobasidiomycetes</taxon>
        <taxon>Ceraceosorales</taxon>
        <taxon>Ceraceosoraceae</taxon>
        <taxon>Ceraceosorus</taxon>
    </lineage>
</organism>
<evidence type="ECO:0000313" key="2">
    <source>
        <dbReference type="EMBL" id="CEH17822.1"/>
    </source>
</evidence>
<feature type="signal peptide" evidence="1">
    <location>
        <begin position="1"/>
        <end position="19"/>
    </location>
</feature>
<feature type="chain" id="PRO_5006059637" evidence="1">
    <location>
        <begin position="20"/>
        <end position="165"/>
    </location>
</feature>
<dbReference type="AlphaFoldDB" id="A0A0P1BLY4"/>
<name>A0A0P1BLY4_9BASI</name>